<dbReference type="SUPFAM" id="SSF53822">
    <property type="entry name" value="Periplasmic binding protein-like I"/>
    <property type="match status" value="1"/>
</dbReference>
<keyword evidence="1" id="KW-0805">Transcription regulation</keyword>
<dbReference type="CDD" id="cd01392">
    <property type="entry name" value="HTH_LacI"/>
    <property type="match status" value="1"/>
</dbReference>
<sequence>MVTIKDIAIEAGVSHGTVSNVLNKTGKVSLDKIKLVEEAAKKLGYVRNTQAQQLRQGFKKLIAVIIPSLESSHYSEFFSTLRNILIAYDYEVDLYTTNDTPVLEKNILDKINFSRLDAIVTVSSLGDEISIYKHNCPVIFIDREPSNKIKNSSYISFDFKLAGKDIGKYIKIKNFKSIAYFSGTKKYTPERYIYDGLVQSLKCNENYIQHFTSDDRLSKTKAFDIVSGDNNFDVIITSNLDRAESVLSACRFSETDKTPHIITIDNTKIFPNNHFTSYELDYKSMGKIVADNLIEYLINKKPLPKNKTLNNDGFRFNFPYLKESKSSKKLNMLTVFSPSSEALQKLLPNFKKATGIEVKLNVLSFGDLYDHITMVGDNNFYDLIRMDVAWMSKLASSIYIPFKDTGKDFSSIFSNIVDDTKADYSYVGDTQYALPFDPSTLIFLYRKDLFEDAIIKRSYYEMFHENLTIPTDFGQYNKIASFFTKSLNNESPTQYGSTLTFGSSAVAACDFLPRLLNKTNTLFDKNGRIVINTKEILDALKNYIETYRYSNKQGNNWWGDSIKEFSNGSTAMAISFSNHASDVINNKHSNIVGNVGCASIPGNNPILGGGVIGIAKNSSKIDECYEFFRWFYSDEISNAFTLLGGLSPNKSIYNNYDLLDIFPWLSQSKSNFHYGTRNIINVYHPKFDQKKFENILGNAVRSAVIGTHTPEEALEYAQKLYDIEFIPINI</sequence>
<dbReference type="InterPro" id="IPR001761">
    <property type="entry name" value="Peripla_BP/Lac1_sug-bd_dom"/>
</dbReference>
<organism evidence="5 6">
    <name type="scientific">Clostridium hominis</name>
    <dbReference type="NCBI Taxonomy" id="2763036"/>
    <lineage>
        <taxon>Bacteria</taxon>
        <taxon>Bacillati</taxon>
        <taxon>Bacillota</taxon>
        <taxon>Clostridia</taxon>
        <taxon>Eubacteriales</taxon>
        <taxon>Clostridiaceae</taxon>
        <taxon>Clostridium</taxon>
    </lineage>
</organism>
<keyword evidence="3" id="KW-0804">Transcription</keyword>
<dbReference type="PROSITE" id="PS50932">
    <property type="entry name" value="HTH_LACI_2"/>
    <property type="match status" value="1"/>
</dbReference>
<dbReference type="Gene3D" id="3.40.50.2300">
    <property type="match status" value="2"/>
</dbReference>
<evidence type="ECO:0000256" key="1">
    <source>
        <dbReference type="ARBA" id="ARBA00023015"/>
    </source>
</evidence>
<gene>
    <name evidence="5" type="ORF">H8S20_10010</name>
</gene>
<reference evidence="5 6" key="1">
    <citation type="submission" date="2020-08" db="EMBL/GenBank/DDBJ databases">
        <title>Genome public.</title>
        <authorList>
            <person name="Liu C."/>
            <person name="Sun Q."/>
        </authorList>
    </citation>
    <scope>NUCLEOTIDE SEQUENCE [LARGE SCALE GENOMIC DNA]</scope>
    <source>
        <strain evidence="5 6">NSJ-6</strain>
    </source>
</reference>
<dbReference type="InterPro" id="IPR010982">
    <property type="entry name" value="Lambda_DNA-bd_dom_sf"/>
</dbReference>
<dbReference type="PANTHER" id="PTHR30146:SF109">
    <property type="entry name" value="HTH-TYPE TRANSCRIPTIONAL REGULATOR GALS"/>
    <property type="match status" value="1"/>
</dbReference>
<dbReference type="RefSeq" id="WP_186860019.1">
    <property type="nucleotide sequence ID" value="NZ_JACOOO010000016.1"/>
</dbReference>
<feature type="domain" description="HTH lacI-type" evidence="4">
    <location>
        <begin position="2"/>
        <end position="56"/>
    </location>
</feature>
<dbReference type="Pfam" id="PF13416">
    <property type="entry name" value="SBP_bac_8"/>
    <property type="match status" value="1"/>
</dbReference>
<dbReference type="SUPFAM" id="SSF47413">
    <property type="entry name" value="lambda repressor-like DNA-binding domains"/>
    <property type="match status" value="1"/>
</dbReference>
<evidence type="ECO:0000256" key="3">
    <source>
        <dbReference type="ARBA" id="ARBA00023163"/>
    </source>
</evidence>
<evidence type="ECO:0000313" key="5">
    <source>
        <dbReference type="EMBL" id="MBC5629228.1"/>
    </source>
</evidence>
<dbReference type="Gene3D" id="3.40.190.10">
    <property type="entry name" value="Periplasmic binding protein-like II"/>
    <property type="match status" value="2"/>
</dbReference>
<evidence type="ECO:0000259" key="4">
    <source>
        <dbReference type="PROSITE" id="PS50932"/>
    </source>
</evidence>
<dbReference type="SMART" id="SM00354">
    <property type="entry name" value="HTH_LACI"/>
    <property type="match status" value="1"/>
</dbReference>
<dbReference type="Pfam" id="PF00532">
    <property type="entry name" value="Peripla_BP_1"/>
    <property type="match status" value="1"/>
</dbReference>
<dbReference type="Pfam" id="PF00356">
    <property type="entry name" value="LacI"/>
    <property type="match status" value="1"/>
</dbReference>
<dbReference type="Gene3D" id="1.10.260.40">
    <property type="entry name" value="lambda repressor-like DNA-binding domains"/>
    <property type="match status" value="1"/>
</dbReference>
<dbReference type="PANTHER" id="PTHR30146">
    <property type="entry name" value="LACI-RELATED TRANSCRIPTIONAL REPRESSOR"/>
    <property type="match status" value="1"/>
</dbReference>
<dbReference type="Proteomes" id="UP000596929">
    <property type="component" value="Unassembled WGS sequence"/>
</dbReference>
<evidence type="ECO:0000256" key="2">
    <source>
        <dbReference type="ARBA" id="ARBA00023125"/>
    </source>
</evidence>
<keyword evidence="2" id="KW-0238">DNA-binding</keyword>
<dbReference type="PROSITE" id="PS00356">
    <property type="entry name" value="HTH_LACI_1"/>
    <property type="match status" value="1"/>
</dbReference>
<dbReference type="SUPFAM" id="SSF53850">
    <property type="entry name" value="Periplasmic binding protein-like II"/>
    <property type="match status" value="1"/>
</dbReference>
<dbReference type="InterPro" id="IPR000843">
    <property type="entry name" value="HTH_LacI"/>
</dbReference>
<dbReference type="InterPro" id="IPR028082">
    <property type="entry name" value="Peripla_BP_I"/>
</dbReference>
<accession>A0ABR7DF04</accession>
<dbReference type="InterPro" id="IPR006059">
    <property type="entry name" value="SBP"/>
</dbReference>
<proteinExistence type="predicted"/>
<dbReference type="EMBL" id="JACOOO010000016">
    <property type="protein sequence ID" value="MBC5629228.1"/>
    <property type="molecule type" value="Genomic_DNA"/>
</dbReference>
<protein>
    <submittedName>
        <fullName evidence="5">Extracellular solute-binding protein</fullName>
    </submittedName>
</protein>
<name>A0ABR7DF04_9CLOT</name>
<comment type="caution">
    <text evidence="5">The sequence shown here is derived from an EMBL/GenBank/DDBJ whole genome shotgun (WGS) entry which is preliminary data.</text>
</comment>
<evidence type="ECO:0000313" key="6">
    <source>
        <dbReference type="Proteomes" id="UP000596929"/>
    </source>
</evidence>
<keyword evidence="6" id="KW-1185">Reference proteome</keyword>